<keyword evidence="1" id="KW-1185">Reference proteome</keyword>
<accession>A0A1I7W8J6</accession>
<proteinExistence type="predicted"/>
<organism evidence="1 2">
    <name type="scientific">Heterorhabditis bacteriophora</name>
    <name type="common">Entomopathogenic nematode worm</name>
    <dbReference type="NCBI Taxonomy" id="37862"/>
    <lineage>
        <taxon>Eukaryota</taxon>
        <taxon>Metazoa</taxon>
        <taxon>Ecdysozoa</taxon>
        <taxon>Nematoda</taxon>
        <taxon>Chromadorea</taxon>
        <taxon>Rhabditida</taxon>
        <taxon>Rhabditina</taxon>
        <taxon>Rhabditomorpha</taxon>
        <taxon>Strongyloidea</taxon>
        <taxon>Heterorhabditidae</taxon>
        <taxon>Heterorhabditis</taxon>
    </lineage>
</organism>
<evidence type="ECO:0000313" key="2">
    <source>
        <dbReference type="WBParaSite" id="Hba_00975"/>
    </source>
</evidence>
<reference evidence="2" key="1">
    <citation type="submission" date="2016-11" db="UniProtKB">
        <authorList>
            <consortium name="WormBaseParasite"/>
        </authorList>
    </citation>
    <scope>IDENTIFICATION</scope>
</reference>
<evidence type="ECO:0000313" key="1">
    <source>
        <dbReference type="Proteomes" id="UP000095283"/>
    </source>
</evidence>
<dbReference type="Proteomes" id="UP000095283">
    <property type="component" value="Unplaced"/>
</dbReference>
<sequence length="98" mass="11520">MDYDAFDEIICRARTSTEDGDYHSAIVYYKEVIKEMESLSVTLSPPEKKKLLHFEIVSIFSRELKTEIADVDYFLHVNSCSSRFCTFFLRCKVLNKYT</sequence>
<protein>
    <submittedName>
        <fullName evidence="2">MIT domain-containing protein</fullName>
    </submittedName>
</protein>
<name>A0A1I7W8J6_HETBA</name>
<dbReference type="WBParaSite" id="Hba_00975">
    <property type="protein sequence ID" value="Hba_00975"/>
    <property type="gene ID" value="Hba_00975"/>
</dbReference>
<dbReference type="AlphaFoldDB" id="A0A1I7W8J6"/>
<dbReference type="Gene3D" id="1.20.58.80">
    <property type="entry name" value="Phosphotransferase system, lactose/cellobiose-type IIA subunit"/>
    <property type="match status" value="1"/>
</dbReference>